<protein>
    <submittedName>
        <fullName evidence="1">Uncharacterized protein</fullName>
    </submittedName>
</protein>
<name>A0A3G8XH98_9FLAO</name>
<evidence type="ECO:0000313" key="2">
    <source>
        <dbReference type="Proteomes" id="UP000270185"/>
    </source>
</evidence>
<sequence>MSFINKATIKDFRFESLNEENNDLIFVGILSIPNTDFENDFHLTISENGKSKFEWIDYESED</sequence>
<dbReference type="AlphaFoldDB" id="A0A3G8XH98"/>
<proteinExistence type="predicted"/>
<dbReference type="Gene3D" id="2.40.128.510">
    <property type="entry name" value="Protein of unknown function DUF4738"/>
    <property type="match status" value="1"/>
</dbReference>
<organism evidence="1 2">
    <name type="scientific">Kaistella carnis</name>
    <dbReference type="NCBI Taxonomy" id="1241979"/>
    <lineage>
        <taxon>Bacteria</taxon>
        <taxon>Pseudomonadati</taxon>
        <taxon>Bacteroidota</taxon>
        <taxon>Flavobacteriia</taxon>
        <taxon>Flavobacteriales</taxon>
        <taxon>Weeksellaceae</taxon>
        <taxon>Chryseobacterium group</taxon>
        <taxon>Kaistella</taxon>
    </lineage>
</organism>
<dbReference type="EMBL" id="CP034159">
    <property type="protein sequence ID" value="AZI32429.1"/>
    <property type="molecule type" value="Genomic_DNA"/>
</dbReference>
<evidence type="ECO:0000313" key="1">
    <source>
        <dbReference type="EMBL" id="AZI32429.1"/>
    </source>
</evidence>
<gene>
    <name evidence="1" type="ORF">EIB73_04180</name>
</gene>
<dbReference type="KEGG" id="ccas:EIB73_04180"/>
<reference evidence="2" key="1">
    <citation type="submission" date="2018-11" db="EMBL/GenBank/DDBJ databases">
        <title>Proposal to divide the Flavobacteriaceae and reorganize its genera based on Amino Acid Identity values calculated from whole genome sequences.</title>
        <authorList>
            <person name="Nicholson A.C."/>
            <person name="Gulvik C.A."/>
            <person name="Whitney A.M."/>
            <person name="Humrighouse B.W."/>
            <person name="Bell M."/>
            <person name="Holmes B."/>
            <person name="Steigerwalt A.G."/>
            <person name="Villarma A."/>
            <person name="Sheth M."/>
            <person name="Batra D."/>
            <person name="Pryor J."/>
            <person name="Bernardet J.-F."/>
            <person name="Hugo C."/>
            <person name="Kampfer P."/>
            <person name="Newman J.D."/>
            <person name="McQuiston J.R."/>
        </authorList>
    </citation>
    <scope>NUCLEOTIDE SEQUENCE [LARGE SCALE GENOMIC DNA]</scope>
    <source>
        <strain evidence="2">G0081</strain>
    </source>
</reference>
<dbReference type="Proteomes" id="UP000270185">
    <property type="component" value="Chromosome"/>
</dbReference>
<keyword evidence="2" id="KW-1185">Reference proteome</keyword>
<accession>A0A3G8XH98</accession>
<dbReference type="RefSeq" id="WP_125022918.1">
    <property type="nucleotide sequence ID" value="NZ_CP034159.1"/>
</dbReference>